<gene>
    <name evidence="1" type="primary">RvY_01998-1</name>
    <name evidence="1" type="synonym">RvY_01998.1</name>
    <name evidence="1" type="ORF">RvY_01998</name>
</gene>
<dbReference type="EMBL" id="BDGG01000001">
    <property type="protein sequence ID" value="GAU89449.1"/>
    <property type="molecule type" value="Genomic_DNA"/>
</dbReference>
<sequence>MIVIKRMAVREVQYTYDHGVIFQLVKPNLSTTHLIPLADILPNGESDSMSGFRAFSHVRNNAGLSVRSNDEPTSWKERRATTVETEFIVGTESYG</sequence>
<name>A0A1D1UIA4_RAMVA</name>
<evidence type="ECO:0000313" key="2">
    <source>
        <dbReference type="Proteomes" id="UP000186922"/>
    </source>
</evidence>
<reference evidence="1 2" key="1">
    <citation type="journal article" date="2016" name="Nat. Commun.">
        <title>Extremotolerant tardigrade genome and improved radiotolerance of human cultured cells by tardigrade-unique protein.</title>
        <authorList>
            <person name="Hashimoto T."/>
            <person name="Horikawa D.D."/>
            <person name="Saito Y."/>
            <person name="Kuwahara H."/>
            <person name="Kozuka-Hata H."/>
            <person name="Shin-I T."/>
            <person name="Minakuchi Y."/>
            <person name="Ohishi K."/>
            <person name="Motoyama A."/>
            <person name="Aizu T."/>
            <person name="Enomoto A."/>
            <person name="Kondo K."/>
            <person name="Tanaka S."/>
            <person name="Hara Y."/>
            <person name="Koshikawa S."/>
            <person name="Sagara H."/>
            <person name="Miura T."/>
            <person name="Yokobori S."/>
            <person name="Miyagawa K."/>
            <person name="Suzuki Y."/>
            <person name="Kubo T."/>
            <person name="Oyama M."/>
            <person name="Kohara Y."/>
            <person name="Fujiyama A."/>
            <person name="Arakawa K."/>
            <person name="Katayama T."/>
            <person name="Toyoda A."/>
            <person name="Kunieda T."/>
        </authorList>
    </citation>
    <scope>NUCLEOTIDE SEQUENCE [LARGE SCALE GENOMIC DNA]</scope>
    <source>
        <strain evidence="1 2">YOKOZUNA-1</strain>
    </source>
</reference>
<accession>A0A1D1UIA4</accession>
<comment type="caution">
    <text evidence="1">The sequence shown here is derived from an EMBL/GenBank/DDBJ whole genome shotgun (WGS) entry which is preliminary data.</text>
</comment>
<dbReference type="AlphaFoldDB" id="A0A1D1UIA4"/>
<protein>
    <submittedName>
        <fullName evidence="1">Uncharacterized protein</fullName>
    </submittedName>
</protein>
<proteinExistence type="predicted"/>
<keyword evidence="2" id="KW-1185">Reference proteome</keyword>
<evidence type="ECO:0000313" key="1">
    <source>
        <dbReference type="EMBL" id="GAU89449.1"/>
    </source>
</evidence>
<organism evidence="1 2">
    <name type="scientific">Ramazzottius varieornatus</name>
    <name type="common">Water bear</name>
    <name type="synonym">Tardigrade</name>
    <dbReference type="NCBI Taxonomy" id="947166"/>
    <lineage>
        <taxon>Eukaryota</taxon>
        <taxon>Metazoa</taxon>
        <taxon>Ecdysozoa</taxon>
        <taxon>Tardigrada</taxon>
        <taxon>Eutardigrada</taxon>
        <taxon>Parachela</taxon>
        <taxon>Hypsibioidea</taxon>
        <taxon>Ramazzottiidae</taxon>
        <taxon>Ramazzottius</taxon>
    </lineage>
</organism>
<dbReference type="Proteomes" id="UP000186922">
    <property type="component" value="Unassembled WGS sequence"/>
</dbReference>